<evidence type="ECO:0000313" key="6">
    <source>
        <dbReference type="Proteomes" id="UP001153069"/>
    </source>
</evidence>
<keyword evidence="2" id="KW-0677">Repeat</keyword>
<evidence type="ECO:0008006" key="7">
    <source>
        <dbReference type="Google" id="ProtNLM"/>
    </source>
</evidence>
<keyword evidence="4" id="KW-0472">Membrane</keyword>
<feature type="compositionally biased region" description="Basic and acidic residues" evidence="3">
    <location>
        <begin position="54"/>
        <end position="66"/>
    </location>
</feature>
<dbReference type="OrthoDB" id="660555at2759"/>
<evidence type="ECO:0000256" key="3">
    <source>
        <dbReference type="SAM" id="MobiDB-lite"/>
    </source>
</evidence>
<evidence type="ECO:0000256" key="4">
    <source>
        <dbReference type="SAM" id="Phobius"/>
    </source>
</evidence>
<dbReference type="EMBL" id="CAICTM010003162">
    <property type="protein sequence ID" value="CAB9530987.1"/>
    <property type="molecule type" value="Genomic_DNA"/>
</dbReference>
<evidence type="ECO:0000256" key="1">
    <source>
        <dbReference type="ARBA" id="ARBA00022614"/>
    </source>
</evidence>
<dbReference type="AlphaFoldDB" id="A0A9N8F1L2"/>
<dbReference type="FunFam" id="3.80.10.10:FF:000041">
    <property type="entry name" value="LRR receptor-like serine/threonine-protein kinase ERECTA"/>
    <property type="match status" value="1"/>
</dbReference>
<organism evidence="5 6">
    <name type="scientific">Seminavis robusta</name>
    <dbReference type="NCBI Taxonomy" id="568900"/>
    <lineage>
        <taxon>Eukaryota</taxon>
        <taxon>Sar</taxon>
        <taxon>Stramenopiles</taxon>
        <taxon>Ochrophyta</taxon>
        <taxon>Bacillariophyta</taxon>
        <taxon>Bacillariophyceae</taxon>
        <taxon>Bacillariophycidae</taxon>
        <taxon>Naviculales</taxon>
        <taxon>Naviculaceae</taxon>
        <taxon>Seminavis</taxon>
    </lineage>
</organism>
<sequence length="801" mass="88805">MHDGQGVKERHELPLLFAIFEKQLPFSSSSRSAWRPSSHTVVTSSDPIIFRKMKEDNSYANEHHGDAQGGNSTGDVDQQPDQLDSAVMDSLIKRAEAEAAQQYHDEAQQYRDKESNAKKAQVEDKKQVSTKRETTSTPSHGKGNQKAQQRQVKQYATSEIRQGGGGEASEEIRKVVAEQAGLTMAEHLQEEEEDIKKAYKTTPNQNPIHKAPEINEPVQMRFLAKKSKEAYETTPNQHLLQMATEINESATMEKLAKNSEGTTRREPVATGNTHQQGETIPQTTMSQTSQLSPRPGAYMGAPGEALLRANTLRFSLVGASGTTGQGDLVQVDDPVDPSVVEEPNPALASINHETRDNQQLAVANPVLDDPDEEQMRPLANPVDLQQVAEREQKRTRLRQVYILYVVILIIVAAIVVGTVVGTQRNEEPDIVVIRSTETPTIYGSMEPSAAPSSAPTGVLELLLDNLPIQTLARINNGSETPQWRAWQWLVNHQNITFLPEWRKEQLFALATFYYAFEGENWNPLIKGHGWMDDTVEECNWFSSGFGYFDGEGKFIEDALQSPCNSHGKFTALWLNELQLSGLTPSFPAEITMLTSLSHLEFVYNDIETSISSLFPAELYEMTALTGLLFLNEQVTGQLPSELGELTALEHLWFFRTQLTGPLPSELGRLSNVSHFWFSENQLTGPVPSELGQLTNLDWLHLSKNRITGQIPSEFGQLISLTILGLDENQLTGPVPSEFGLLTNLVYLDLTGNLGLSGTIPEELCFLQNVSCMYGPVWIAQPCYLGFDCTSVLCGCDCACSN</sequence>
<dbReference type="Gene3D" id="3.80.10.10">
    <property type="entry name" value="Ribonuclease Inhibitor"/>
    <property type="match status" value="2"/>
</dbReference>
<dbReference type="Pfam" id="PF13855">
    <property type="entry name" value="LRR_8"/>
    <property type="match status" value="1"/>
</dbReference>
<feature type="region of interest" description="Disordered" evidence="3">
    <location>
        <begin position="258"/>
        <end position="301"/>
    </location>
</feature>
<feature type="region of interest" description="Disordered" evidence="3">
    <location>
        <begin position="98"/>
        <end position="169"/>
    </location>
</feature>
<feature type="region of interest" description="Disordered" evidence="3">
    <location>
        <begin position="54"/>
        <end position="81"/>
    </location>
</feature>
<keyword evidence="1" id="KW-0433">Leucine-rich repeat</keyword>
<reference evidence="5" key="1">
    <citation type="submission" date="2020-06" db="EMBL/GenBank/DDBJ databases">
        <authorList>
            <consortium name="Plant Systems Biology data submission"/>
        </authorList>
    </citation>
    <scope>NUCLEOTIDE SEQUENCE</scope>
    <source>
        <strain evidence="5">D6</strain>
    </source>
</reference>
<gene>
    <name evidence="5" type="ORF">SEMRO_3164_G344651.1</name>
</gene>
<feature type="compositionally biased region" description="Basic and acidic residues" evidence="3">
    <location>
        <begin position="258"/>
        <end position="267"/>
    </location>
</feature>
<feature type="compositionally biased region" description="Polar residues" evidence="3">
    <location>
        <begin position="145"/>
        <end position="160"/>
    </location>
</feature>
<feature type="compositionally biased region" description="Polar residues" evidence="3">
    <location>
        <begin position="270"/>
        <end position="292"/>
    </location>
</feature>
<accession>A0A9N8F1L2</accession>
<evidence type="ECO:0000313" key="5">
    <source>
        <dbReference type="EMBL" id="CAB9530987.1"/>
    </source>
</evidence>
<feature type="transmembrane region" description="Helical" evidence="4">
    <location>
        <begin position="400"/>
        <end position="420"/>
    </location>
</feature>
<dbReference type="SUPFAM" id="SSF52058">
    <property type="entry name" value="L domain-like"/>
    <property type="match status" value="1"/>
</dbReference>
<dbReference type="Proteomes" id="UP001153069">
    <property type="component" value="Unassembled WGS sequence"/>
</dbReference>
<feature type="compositionally biased region" description="Basic and acidic residues" evidence="3">
    <location>
        <begin position="98"/>
        <end position="134"/>
    </location>
</feature>
<protein>
    <recommendedName>
        <fullName evidence="7">L domain-like protein</fullName>
    </recommendedName>
</protein>
<comment type="caution">
    <text evidence="5">The sequence shown here is derived from an EMBL/GenBank/DDBJ whole genome shotgun (WGS) entry which is preliminary data.</text>
</comment>
<dbReference type="InterPro" id="IPR052592">
    <property type="entry name" value="LRR-RLK"/>
</dbReference>
<proteinExistence type="predicted"/>
<dbReference type="PANTHER" id="PTHR48054:SF47">
    <property type="entry name" value="OS06G0179800 PROTEIN"/>
    <property type="match status" value="1"/>
</dbReference>
<evidence type="ECO:0000256" key="2">
    <source>
        <dbReference type="ARBA" id="ARBA00022737"/>
    </source>
</evidence>
<dbReference type="InterPro" id="IPR001611">
    <property type="entry name" value="Leu-rich_rpt"/>
</dbReference>
<name>A0A9N8F1L2_9STRA</name>
<dbReference type="InterPro" id="IPR032675">
    <property type="entry name" value="LRR_dom_sf"/>
</dbReference>
<keyword evidence="4" id="KW-1133">Transmembrane helix</keyword>
<keyword evidence="6" id="KW-1185">Reference proteome</keyword>
<dbReference type="PANTHER" id="PTHR48054">
    <property type="entry name" value="RECEPTOR KINASE-LIKE PROTEIN XA21"/>
    <property type="match status" value="1"/>
</dbReference>
<keyword evidence="4" id="KW-0812">Transmembrane</keyword>